<name>A0ACC0BM95_CATRO</name>
<accession>A0ACC0BM95</accession>
<proteinExistence type="predicted"/>
<keyword evidence="2" id="KW-1185">Reference proteome</keyword>
<evidence type="ECO:0000313" key="2">
    <source>
        <dbReference type="Proteomes" id="UP001060085"/>
    </source>
</evidence>
<reference evidence="2" key="1">
    <citation type="journal article" date="2023" name="Nat. Plants">
        <title>Single-cell RNA sequencing provides a high-resolution roadmap for understanding the multicellular compartmentation of specialized metabolism.</title>
        <authorList>
            <person name="Sun S."/>
            <person name="Shen X."/>
            <person name="Li Y."/>
            <person name="Li Y."/>
            <person name="Wang S."/>
            <person name="Li R."/>
            <person name="Zhang H."/>
            <person name="Shen G."/>
            <person name="Guo B."/>
            <person name="Wei J."/>
            <person name="Xu J."/>
            <person name="St-Pierre B."/>
            <person name="Chen S."/>
            <person name="Sun C."/>
        </authorList>
    </citation>
    <scope>NUCLEOTIDE SEQUENCE [LARGE SCALE GENOMIC DNA]</scope>
</reference>
<gene>
    <name evidence="1" type="ORF">M9H77_14071</name>
</gene>
<dbReference type="Proteomes" id="UP001060085">
    <property type="component" value="Linkage Group LG03"/>
</dbReference>
<sequence length="218" mass="24599">MGRLVSRDGTREQLILRGFNRGYTHGVKYGEYAHTDPSNSSSHIIHDGLDGTDTNDTGGLDGMDGLLVKDVNFGTRVHDIESTHSQNFPSWFPKHEERESCSEKGENRKTEAAAARKKKNRRERELRESCWGLGANQRKSCATVAAEVERRKRKTEARQQLHARRKLKQQAGAEINIQEAEIGAEIQAAAAVESLRRNSCDLQWKSQTQSKMQNFSFS</sequence>
<dbReference type="EMBL" id="CM044703">
    <property type="protein sequence ID" value="KAI5673707.1"/>
    <property type="molecule type" value="Genomic_DNA"/>
</dbReference>
<comment type="caution">
    <text evidence="1">The sequence shown here is derived from an EMBL/GenBank/DDBJ whole genome shotgun (WGS) entry which is preliminary data.</text>
</comment>
<organism evidence="1 2">
    <name type="scientific">Catharanthus roseus</name>
    <name type="common">Madagascar periwinkle</name>
    <name type="synonym">Vinca rosea</name>
    <dbReference type="NCBI Taxonomy" id="4058"/>
    <lineage>
        <taxon>Eukaryota</taxon>
        <taxon>Viridiplantae</taxon>
        <taxon>Streptophyta</taxon>
        <taxon>Embryophyta</taxon>
        <taxon>Tracheophyta</taxon>
        <taxon>Spermatophyta</taxon>
        <taxon>Magnoliopsida</taxon>
        <taxon>eudicotyledons</taxon>
        <taxon>Gunneridae</taxon>
        <taxon>Pentapetalae</taxon>
        <taxon>asterids</taxon>
        <taxon>lamiids</taxon>
        <taxon>Gentianales</taxon>
        <taxon>Apocynaceae</taxon>
        <taxon>Rauvolfioideae</taxon>
        <taxon>Vinceae</taxon>
        <taxon>Catharanthinae</taxon>
        <taxon>Catharanthus</taxon>
    </lineage>
</organism>
<protein>
    <submittedName>
        <fullName evidence="1">Uncharacterized protein</fullName>
    </submittedName>
</protein>
<evidence type="ECO:0000313" key="1">
    <source>
        <dbReference type="EMBL" id="KAI5673707.1"/>
    </source>
</evidence>